<dbReference type="InterPro" id="IPR001162">
    <property type="entry name" value="UvrC_RNase_H_dom"/>
</dbReference>
<feature type="region of interest" description="Disordered" evidence="1">
    <location>
        <begin position="77"/>
        <end position="109"/>
    </location>
</feature>
<dbReference type="EMBL" id="JAGRRH010000063">
    <property type="protein sequence ID" value="KAG7338179.1"/>
    <property type="molecule type" value="Genomic_DNA"/>
</dbReference>
<protein>
    <recommendedName>
        <fullName evidence="2">UvrC family homology region profile domain-containing protein</fullName>
    </recommendedName>
</protein>
<sequence length="769" mass="86036">MRQPNSTAAARFNARLKRSKQKLRSGFSHRGNQPTELPSMTGERVGYESKQQHLQQESTNASKSVDQYAVLGRIVESEEEDCDSPKNNDDACQAGRVPETADGSPFSASPMAVVFTDGENPFRSNNNTESSSPTHVQDFADCYQPKLSSEAIQGRCEMDLQPRNLCASGLLNDKRQIPSAPSFEQRTLMPNHDDDENFVDALQDQDQTQDLLDGGDSEQFSNARQDLPECTMMETNIVTKEAADDDRSNSVSAFRTKTSINTITSSQDESEETAYEWSSIKSKILHSFRSNTAYIHEQFIACQQPCDVGDSTVTLFGTKEEGIDDIASSFQSLRRSFSLEMPTNPFWDGEFPDKPQANNGRAQMKTNRQVPTQGQSDVLAMQDDSTAKVVLYIDHYGPSTFFRLMKELKNNDRVKELHIFRSWDNEIKRTRNKADICILFDAIRTLPKLGHLALSNFLPHELDTVTEAQWHNTHLCSLRIHVCKGALSKGLLKTLSGIPQLCNLALEVCQSSPFHYILENKRLKTLSLEGTDYIWKHEHIMELVYVLRKTFTLKRLLLEPPMNAKTFKFLAYGLIANTGVEDLKVHVLPGHSPVETNEALQEFSRTLVVNTTLKSAWNTNYDALKVNEQVSKKLLDAFAKNDAIQKFLMFDEEPAFHCAKETLLKDNRRNSVPILPDLYIPGCATVKSLQQVVTAKDPHNDNMSLVDSVAMDYADIGSSISRLGDVMVEFGKNMFGLFLDTAAVIGQAAVSKAPPSCDVDVLADRLTAN</sequence>
<proteinExistence type="predicted"/>
<organism evidence="3 5">
    <name type="scientific">Nitzschia inconspicua</name>
    <dbReference type="NCBI Taxonomy" id="303405"/>
    <lineage>
        <taxon>Eukaryota</taxon>
        <taxon>Sar</taxon>
        <taxon>Stramenopiles</taxon>
        <taxon>Ochrophyta</taxon>
        <taxon>Bacillariophyta</taxon>
        <taxon>Bacillariophyceae</taxon>
        <taxon>Bacillariophycidae</taxon>
        <taxon>Bacillariales</taxon>
        <taxon>Bacillariaceae</taxon>
        <taxon>Nitzschia</taxon>
    </lineage>
</organism>
<comment type="caution">
    <text evidence="3">The sequence shown here is derived from an EMBL/GenBank/DDBJ whole genome shotgun (WGS) entry which is preliminary data.</text>
</comment>
<evidence type="ECO:0000313" key="3">
    <source>
        <dbReference type="EMBL" id="KAG7338179.1"/>
    </source>
</evidence>
<evidence type="ECO:0000256" key="1">
    <source>
        <dbReference type="SAM" id="MobiDB-lite"/>
    </source>
</evidence>
<reference evidence="3" key="1">
    <citation type="journal article" date="2021" name="Sci. Rep.">
        <title>Diploid genomic architecture of Nitzschia inconspicua, an elite biomass production diatom.</title>
        <authorList>
            <person name="Oliver A."/>
            <person name="Podell S."/>
            <person name="Pinowska A."/>
            <person name="Traller J.C."/>
            <person name="Smith S.R."/>
            <person name="McClure R."/>
            <person name="Beliaev A."/>
            <person name="Bohutskyi P."/>
            <person name="Hill E.A."/>
            <person name="Rabines A."/>
            <person name="Zheng H."/>
            <person name="Allen L.Z."/>
            <person name="Kuo A."/>
            <person name="Grigoriev I.V."/>
            <person name="Allen A.E."/>
            <person name="Hazlebeck D."/>
            <person name="Allen E.E."/>
        </authorList>
    </citation>
    <scope>NUCLEOTIDE SEQUENCE</scope>
    <source>
        <strain evidence="3">Hildebrandi</strain>
    </source>
</reference>
<dbReference type="OrthoDB" id="52987at2759"/>
<evidence type="ECO:0000259" key="2">
    <source>
        <dbReference type="PROSITE" id="PS50165"/>
    </source>
</evidence>
<dbReference type="PROSITE" id="PS50165">
    <property type="entry name" value="UVRC"/>
    <property type="match status" value="1"/>
</dbReference>
<feature type="domain" description="UvrC family homology region profile" evidence="2">
    <location>
        <begin position="324"/>
        <end position="370"/>
    </location>
</feature>
<dbReference type="Proteomes" id="UP000693970">
    <property type="component" value="Unassembled WGS sequence"/>
</dbReference>
<dbReference type="GO" id="GO:0009381">
    <property type="term" value="F:excinuclease ABC activity"/>
    <property type="evidence" value="ECO:0007669"/>
    <property type="project" value="InterPro"/>
</dbReference>
<name>A0A9K3K6S8_9STRA</name>
<gene>
    <name evidence="3" type="ORF">IV203_009445</name>
    <name evidence="4" type="ORF">IV203_026044</name>
</gene>
<feature type="compositionally biased region" description="Polar residues" evidence="1">
    <location>
        <begin position="52"/>
        <end position="65"/>
    </location>
</feature>
<evidence type="ECO:0000313" key="5">
    <source>
        <dbReference type="Proteomes" id="UP000693970"/>
    </source>
</evidence>
<reference evidence="3" key="2">
    <citation type="submission" date="2021-04" db="EMBL/GenBank/DDBJ databases">
        <authorList>
            <person name="Podell S."/>
        </authorList>
    </citation>
    <scope>NUCLEOTIDE SEQUENCE</scope>
    <source>
        <strain evidence="3">Hildebrandi</strain>
    </source>
</reference>
<evidence type="ECO:0000313" key="4">
    <source>
        <dbReference type="EMBL" id="KAG7362684.1"/>
    </source>
</evidence>
<keyword evidence="5" id="KW-1185">Reference proteome</keyword>
<accession>A0A9K3K6S8</accession>
<dbReference type="AlphaFoldDB" id="A0A9K3K6S8"/>
<dbReference type="EMBL" id="JAGRRH010000010">
    <property type="protein sequence ID" value="KAG7362684.1"/>
    <property type="molecule type" value="Genomic_DNA"/>
</dbReference>
<feature type="region of interest" description="Disordered" evidence="1">
    <location>
        <begin position="15"/>
        <end position="65"/>
    </location>
</feature>